<dbReference type="PANTHER" id="PTHR13817:SF73">
    <property type="entry name" value="FIBRONECTIN TYPE-III DOMAIN-CONTAINING PROTEIN"/>
    <property type="match status" value="1"/>
</dbReference>
<dbReference type="AlphaFoldDB" id="A0AAN9AAC7"/>
<evidence type="ECO:0000256" key="4">
    <source>
        <dbReference type="SAM" id="SignalP"/>
    </source>
</evidence>
<name>A0AAN9AAC7_HALRR</name>
<accession>A0AAN9AAC7</accession>
<feature type="non-terminal residue" evidence="7">
    <location>
        <position position="690"/>
    </location>
</feature>
<keyword evidence="8" id="KW-1185">Reference proteome</keyword>
<evidence type="ECO:0000256" key="3">
    <source>
        <dbReference type="ARBA" id="ARBA00023319"/>
    </source>
</evidence>
<evidence type="ECO:0000256" key="1">
    <source>
        <dbReference type="ARBA" id="ARBA00022737"/>
    </source>
</evidence>
<feature type="domain" description="Ig-like" evidence="5">
    <location>
        <begin position="119"/>
        <end position="198"/>
    </location>
</feature>
<dbReference type="SMART" id="SM00409">
    <property type="entry name" value="IG"/>
    <property type="match status" value="2"/>
</dbReference>
<dbReference type="SMART" id="SM00408">
    <property type="entry name" value="IGc2"/>
    <property type="match status" value="2"/>
</dbReference>
<dbReference type="Pfam" id="PF07679">
    <property type="entry name" value="I-set"/>
    <property type="match status" value="1"/>
</dbReference>
<dbReference type="InterPro" id="IPR003599">
    <property type="entry name" value="Ig_sub"/>
</dbReference>
<dbReference type="FunFam" id="2.60.40.10:FF:000032">
    <property type="entry name" value="palladin isoform X1"/>
    <property type="match status" value="1"/>
</dbReference>
<dbReference type="Pfam" id="PF00041">
    <property type="entry name" value="fn3"/>
    <property type="match status" value="2"/>
</dbReference>
<dbReference type="PANTHER" id="PTHR13817">
    <property type="entry name" value="TITIN"/>
    <property type="match status" value="1"/>
</dbReference>
<dbReference type="SUPFAM" id="SSF49265">
    <property type="entry name" value="Fibronectin type III"/>
    <property type="match status" value="2"/>
</dbReference>
<dbReference type="GO" id="GO:0030154">
    <property type="term" value="P:cell differentiation"/>
    <property type="evidence" value="ECO:0007669"/>
    <property type="project" value="UniProtKB-ARBA"/>
</dbReference>
<dbReference type="InterPro" id="IPR003961">
    <property type="entry name" value="FN3_dom"/>
</dbReference>
<keyword evidence="2" id="KW-1015">Disulfide bond</keyword>
<organism evidence="7 8">
    <name type="scientific">Halocaridina rubra</name>
    <name type="common">Hawaiian red shrimp</name>
    <dbReference type="NCBI Taxonomy" id="373956"/>
    <lineage>
        <taxon>Eukaryota</taxon>
        <taxon>Metazoa</taxon>
        <taxon>Ecdysozoa</taxon>
        <taxon>Arthropoda</taxon>
        <taxon>Crustacea</taxon>
        <taxon>Multicrustacea</taxon>
        <taxon>Malacostraca</taxon>
        <taxon>Eumalacostraca</taxon>
        <taxon>Eucarida</taxon>
        <taxon>Decapoda</taxon>
        <taxon>Pleocyemata</taxon>
        <taxon>Caridea</taxon>
        <taxon>Atyoidea</taxon>
        <taxon>Atyidae</taxon>
        <taxon>Halocaridina</taxon>
    </lineage>
</organism>
<dbReference type="InterPro" id="IPR003598">
    <property type="entry name" value="Ig_sub2"/>
</dbReference>
<protein>
    <submittedName>
        <fullName evidence="7">Uncharacterized protein</fullName>
    </submittedName>
</protein>
<keyword evidence="1" id="KW-0677">Repeat</keyword>
<comment type="caution">
    <text evidence="7">The sequence shown here is derived from an EMBL/GenBank/DDBJ whole genome shotgun (WGS) entry which is preliminary data.</text>
</comment>
<evidence type="ECO:0000256" key="2">
    <source>
        <dbReference type="ARBA" id="ARBA00023157"/>
    </source>
</evidence>
<dbReference type="PROSITE" id="PS50853">
    <property type="entry name" value="FN3"/>
    <property type="match status" value="2"/>
</dbReference>
<dbReference type="CDD" id="cd00096">
    <property type="entry name" value="Ig"/>
    <property type="match status" value="1"/>
</dbReference>
<feature type="domain" description="Ig-like" evidence="5">
    <location>
        <begin position="18"/>
        <end position="112"/>
    </location>
</feature>
<feature type="domain" description="Fibronectin type-III" evidence="6">
    <location>
        <begin position="311"/>
        <end position="412"/>
    </location>
</feature>
<sequence>MASPLLALLLSLVYLTQPTGSQKITIDGGNSEPHAGTNITISCRGRGDLLQWRHGHHDIIPDEERWHVETQKKEEVIQSQLTIIHVNLRDSGHYHCRVNNTTKDRINDKNITIHVQARPVLMEARNATVRVGSKTKLSCTFAAVPPPEVLWVKDKKSPDKSKGYSVETSKESELHLSDLIIDNVTLKDNGTYECIASNILGNSDPIGRPYLIVQDVPEVNFTKVRAVGTNKIQLQWSVNDGNSPVTQTKIYIAIGDAEFEESSELAGDSTRIVLENVGEAGQEIRVKIKVITEIAEAESEAFSVVLPTEVPKFVPKASPRGSSLYSFSVGWTQPGVEEEEYIGYYLLSLTDPTTGDSQQAVKEAPAADHMFTGLKPGTEYEFKVAACMDVYPDRERDCSEYSPSVVGRTLNGIPNRISDLLVDCKQNKHTSANIVIIRWKPPNNTTGVIDHYKIEIIETASFINEDGQRRYYNNEHKQNVPGSLRNYTFHNALPNTNYTVKVYAGNKHQYSSSVNAVCQMPVWVPVPERVSWWKYFHEGQTVLKLPVPRVSQRNGTICCHRIVVVKLADGTILQELPEPSNLPLSTYEEVHRSPSSTGAYVAEAFTRLSVKDKYLLLGDGKVVGNWSGGCAACLGELVPNGDPSVAASVSDAVRVARAITRGNRRSLLSLQVSPPVKDGILSQEANYTGF</sequence>
<keyword evidence="3" id="KW-0393">Immunoglobulin domain</keyword>
<evidence type="ECO:0000259" key="5">
    <source>
        <dbReference type="PROSITE" id="PS50835"/>
    </source>
</evidence>
<feature type="chain" id="PRO_5042992771" evidence="4">
    <location>
        <begin position="22"/>
        <end position="690"/>
    </location>
</feature>
<evidence type="ECO:0000259" key="6">
    <source>
        <dbReference type="PROSITE" id="PS50853"/>
    </source>
</evidence>
<reference evidence="7 8" key="1">
    <citation type="submission" date="2023-11" db="EMBL/GenBank/DDBJ databases">
        <title>Halocaridina rubra genome assembly.</title>
        <authorList>
            <person name="Smith C."/>
        </authorList>
    </citation>
    <scope>NUCLEOTIDE SEQUENCE [LARGE SCALE GENOMIC DNA]</scope>
    <source>
        <strain evidence="7">EP-1</strain>
        <tissue evidence="7">Whole</tissue>
    </source>
</reference>
<dbReference type="InterPro" id="IPR036179">
    <property type="entry name" value="Ig-like_dom_sf"/>
</dbReference>
<dbReference type="GO" id="GO:0009653">
    <property type="term" value="P:anatomical structure morphogenesis"/>
    <property type="evidence" value="ECO:0007669"/>
    <property type="project" value="UniProtKB-ARBA"/>
</dbReference>
<evidence type="ECO:0000313" key="8">
    <source>
        <dbReference type="Proteomes" id="UP001381693"/>
    </source>
</evidence>
<feature type="signal peptide" evidence="4">
    <location>
        <begin position="1"/>
        <end position="21"/>
    </location>
</feature>
<evidence type="ECO:0000313" key="7">
    <source>
        <dbReference type="EMBL" id="KAK7080573.1"/>
    </source>
</evidence>
<proteinExistence type="predicted"/>
<gene>
    <name evidence="7" type="ORF">SK128_019976</name>
</gene>
<dbReference type="InterPro" id="IPR036116">
    <property type="entry name" value="FN3_sf"/>
</dbReference>
<dbReference type="InterPro" id="IPR013783">
    <property type="entry name" value="Ig-like_fold"/>
</dbReference>
<dbReference type="InterPro" id="IPR007110">
    <property type="entry name" value="Ig-like_dom"/>
</dbReference>
<dbReference type="InterPro" id="IPR013151">
    <property type="entry name" value="Immunoglobulin_dom"/>
</dbReference>
<dbReference type="Pfam" id="PF00047">
    <property type="entry name" value="ig"/>
    <property type="match status" value="1"/>
</dbReference>
<dbReference type="Gene3D" id="2.60.40.10">
    <property type="entry name" value="Immunoglobulins"/>
    <property type="match status" value="4"/>
</dbReference>
<dbReference type="CDD" id="cd00063">
    <property type="entry name" value="FN3"/>
    <property type="match status" value="2"/>
</dbReference>
<dbReference type="EMBL" id="JAXCGZ010005864">
    <property type="protein sequence ID" value="KAK7080573.1"/>
    <property type="molecule type" value="Genomic_DNA"/>
</dbReference>
<keyword evidence="4" id="KW-0732">Signal</keyword>
<dbReference type="SMART" id="SM00060">
    <property type="entry name" value="FN3"/>
    <property type="match status" value="2"/>
</dbReference>
<dbReference type="PROSITE" id="PS50835">
    <property type="entry name" value="IG_LIKE"/>
    <property type="match status" value="2"/>
</dbReference>
<dbReference type="InterPro" id="IPR050964">
    <property type="entry name" value="Striated_Muscle_Regulatory"/>
</dbReference>
<dbReference type="InterPro" id="IPR013098">
    <property type="entry name" value="Ig_I-set"/>
</dbReference>
<feature type="domain" description="Fibronectin type-III" evidence="6">
    <location>
        <begin position="416"/>
        <end position="527"/>
    </location>
</feature>
<dbReference type="Proteomes" id="UP001381693">
    <property type="component" value="Unassembled WGS sequence"/>
</dbReference>
<dbReference type="SUPFAM" id="SSF48726">
    <property type="entry name" value="Immunoglobulin"/>
    <property type="match status" value="2"/>
</dbReference>